<name>A0A1L7XCI2_9HELO</name>
<keyword evidence="2" id="KW-1133">Transmembrane helix</keyword>
<keyword evidence="2" id="KW-0472">Membrane</keyword>
<proteinExistence type="predicted"/>
<evidence type="ECO:0000256" key="1">
    <source>
        <dbReference type="SAM" id="MobiDB-lite"/>
    </source>
</evidence>
<reference evidence="3 4" key="1">
    <citation type="submission" date="2016-03" db="EMBL/GenBank/DDBJ databases">
        <authorList>
            <person name="Ploux O."/>
        </authorList>
    </citation>
    <scope>NUCLEOTIDE SEQUENCE [LARGE SCALE GENOMIC DNA]</scope>
    <source>
        <strain evidence="3 4">UAMH 11012</strain>
    </source>
</reference>
<feature type="transmembrane region" description="Helical" evidence="2">
    <location>
        <begin position="298"/>
        <end position="315"/>
    </location>
</feature>
<evidence type="ECO:0000256" key="2">
    <source>
        <dbReference type="SAM" id="Phobius"/>
    </source>
</evidence>
<sequence>MMTMRIPEAPFRNTVHFESPRDIKQILFFLSTIFTFKCSNGLRFHHLTTLRRTGHTKSQPPTEQLTMLRPSRLTDKYVSTEDNRMIRTNMPQIMNKIEECIKNGSSTFYFSKVGEDTNKLSFYTKVDEGYTGDIVVDIAWKEKHHNQKRGLDVGHEMKCELGICHPDVPKSAPMPKYDTATEPSNQVPCTDNEGRPSACDGSGGAMHPAALNATLAKISKPSKRQLLVDVETKDQQADTPASLLYASVNHITDRTSRTKYVGGQLSCDGRVSDIHPRALAMDSVIDVVAKPHFTAQPFMILFGILCGMLIMFFLGKETKKFVDRRRERAKQRTTLPTYETQMIHGGMMTESTESEDGDGLDPLNLLVVDLN</sequence>
<dbReference type="AlphaFoldDB" id="A0A1L7XCI2"/>
<keyword evidence="4" id="KW-1185">Reference proteome</keyword>
<evidence type="ECO:0000313" key="4">
    <source>
        <dbReference type="Proteomes" id="UP000184330"/>
    </source>
</evidence>
<evidence type="ECO:0000313" key="3">
    <source>
        <dbReference type="EMBL" id="CZR62744.1"/>
    </source>
</evidence>
<feature type="region of interest" description="Disordered" evidence="1">
    <location>
        <begin position="179"/>
        <end position="201"/>
    </location>
</feature>
<accession>A0A1L7XCI2</accession>
<organism evidence="3 4">
    <name type="scientific">Phialocephala subalpina</name>
    <dbReference type="NCBI Taxonomy" id="576137"/>
    <lineage>
        <taxon>Eukaryota</taxon>
        <taxon>Fungi</taxon>
        <taxon>Dikarya</taxon>
        <taxon>Ascomycota</taxon>
        <taxon>Pezizomycotina</taxon>
        <taxon>Leotiomycetes</taxon>
        <taxon>Helotiales</taxon>
        <taxon>Mollisiaceae</taxon>
        <taxon>Phialocephala</taxon>
        <taxon>Phialocephala fortinii species complex</taxon>
    </lineage>
</organism>
<gene>
    <name evidence="3" type="ORF">PAC_12641</name>
</gene>
<protein>
    <submittedName>
        <fullName evidence="3">Uncharacterized protein</fullName>
    </submittedName>
</protein>
<dbReference type="EMBL" id="FJOG01000021">
    <property type="protein sequence ID" value="CZR62744.1"/>
    <property type="molecule type" value="Genomic_DNA"/>
</dbReference>
<dbReference type="OrthoDB" id="10600223at2759"/>
<keyword evidence="2" id="KW-0812">Transmembrane</keyword>
<dbReference type="Proteomes" id="UP000184330">
    <property type="component" value="Unassembled WGS sequence"/>
</dbReference>